<proteinExistence type="predicted"/>
<dbReference type="Pfam" id="PF01926">
    <property type="entry name" value="MMR_HSR1"/>
    <property type="match status" value="1"/>
</dbReference>
<gene>
    <name evidence="2" type="ORF">CWI69_03630</name>
</gene>
<dbReference type="GO" id="GO:0030488">
    <property type="term" value="P:tRNA methylation"/>
    <property type="evidence" value="ECO:0007669"/>
    <property type="project" value="TreeGrafter"/>
</dbReference>
<evidence type="ECO:0000259" key="1">
    <source>
        <dbReference type="Pfam" id="PF01926"/>
    </source>
</evidence>
<dbReference type="GO" id="GO:0005525">
    <property type="term" value="F:GTP binding"/>
    <property type="evidence" value="ECO:0007669"/>
    <property type="project" value="InterPro"/>
</dbReference>
<feature type="domain" description="G" evidence="1">
    <location>
        <begin position="13"/>
        <end position="158"/>
    </location>
</feature>
<dbReference type="GO" id="GO:0002098">
    <property type="term" value="P:tRNA wobble uridine modification"/>
    <property type="evidence" value="ECO:0007669"/>
    <property type="project" value="TreeGrafter"/>
</dbReference>
<dbReference type="Proteomes" id="UP000287198">
    <property type="component" value="Unassembled WGS sequence"/>
</dbReference>
<name>A0A432Y0M9_9GAMM</name>
<accession>A0A432Y0M9</accession>
<keyword evidence="3" id="KW-1185">Reference proteome</keyword>
<dbReference type="EMBL" id="PIPW01000001">
    <property type="protein sequence ID" value="RUO54509.1"/>
    <property type="molecule type" value="Genomic_DNA"/>
</dbReference>
<dbReference type="AlphaFoldDB" id="A0A432Y0M9"/>
<comment type="caution">
    <text evidence="2">The sequence shown here is derived from an EMBL/GenBank/DDBJ whole genome shotgun (WGS) entry which is preliminary data.</text>
</comment>
<dbReference type="PANTHER" id="PTHR42714:SF7">
    <property type="entry name" value="G DOMAIN-CONTAINING PROTEIN"/>
    <property type="match status" value="1"/>
</dbReference>
<dbReference type="Pfam" id="PF11981">
    <property type="entry name" value="DUF3482"/>
    <property type="match status" value="1"/>
</dbReference>
<dbReference type="OrthoDB" id="5406017at2"/>
<dbReference type="InterPro" id="IPR021871">
    <property type="entry name" value="DUF3482"/>
</dbReference>
<evidence type="ECO:0000313" key="2">
    <source>
        <dbReference type="EMBL" id="RUO54509.1"/>
    </source>
</evidence>
<sequence length="463" mass="51076">MECPMSRSDAILDIAVVGHTNAGKTSLLRTLLQSREFGEVDQRPSTTRSVLEQGVWLGSTQVMSFFDTPGLESGSDLYAEIETYGDQFRHDGPAQIRRLLESPQAETLYAQEAKVLRQLLQSDAAFYVIDCRDPVLPKYQDELHVLARCGKPLLPVLNFTAAQNNRQADWQAALTKLNLHVVVAFDTVTPPEGGEKQLLQSLAVVLPAAQKILQQLIEQRQREREERRQRALLAIAELLTDVAAMRHKVPLELPEDAVKREILALQERVRQREHAAVQDLLARFAFLPDDAVFELVDIGSGQWHDDLFASDTLKVWSKDTGFGVGAGAAAGAGIDLMVGGMSLGLAAALGAAAGGLYQSWRHFGEKLRQRIQGERELGVDAATLATITGRQLYLLEQLSQRGHAATDAVTVAQEHRLSRDAFRTIEEILSPVLQDQPGLDKNQITRDLASYLHQLTVTDKAKG</sequence>
<evidence type="ECO:0000313" key="3">
    <source>
        <dbReference type="Proteomes" id="UP000287198"/>
    </source>
</evidence>
<organism evidence="2 3">
    <name type="scientific">Pseudidiomarina halophila</name>
    <dbReference type="NCBI Taxonomy" id="1449799"/>
    <lineage>
        <taxon>Bacteria</taxon>
        <taxon>Pseudomonadati</taxon>
        <taxon>Pseudomonadota</taxon>
        <taxon>Gammaproteobacteria</taxon>
        <taxon>Alteromonadales</taxon>
        <taxon>Idiomarinaceae</taxon>
        <taxon>Pseudidiomarina</taxon>
    </lineage>
</organism>
<dbReference type="PANTHER" id="PTHR42714">
    <property type="entry name" value="TRNA MODIFICATION GTPASE GTPBP3"/>
    <property type="match status" value="1"/>
</dbReference>
<protein>
    <submittedName>
        <fullName evidence="2">DUF3482 domain-containing protein</fullName>
    </submittedName>
</protein>
<dbReference type="InterPro" id="IPR027417">
    <property type="entry name" value="P-loop_NTPase"/>
</dbReference>
<dbReference type="SUPFAM" id="SSF52540">
    <property type="entry name" value="P-loop containing nucleoside triphosphate hydrolases"/>
    <property type="match status" value="1"/>
</dbReference>
<dbReference type="Gene3D" id="3.40.50.300">
    <property type="entry name" value="P-loop containing nucleotide triphosphate hydrolases"/>
    <property type="match status" value="1"/>
</dbReference>
<dbReference type="GO" id="GO:0005829">
    <property type="term" value="C:cytosol"/>
    <property type="evidence" value="ECO:0007669"/>
    <property type="project" value="TreeGrafter"/>
</dbReference>
<reference evidence="3" key="1">
    <citation type="journal article" date="2018" name="Front. Microbiol.">
        <title>Genome-Based Analysis Reveals the Taxonomy and Diversity of the Family Idiomarinaceae.</title>
        <authorList>
            <person name="Liu Y."/>
            <person name="Lai Q."/>
            <person name="Shao Z."/>
        </authorList>
    </citation>
    <scope>NUCLEOTIDE SEQUENCE [LARGE SCALE GENOMIC DNA]</scope>
    <source>
        <strain evidence="3">BH195</strain>
    </source>
</reference>
<dbReference type="InterPro" id="IPR006073">
    <property type="entry name" value="GTP-bd"/>
</dbReference>